<dbReference type="EMBL" id="JAHESE010000013">
    <property type="protein sequence ID" value="MBT1709469.1"/>
    <property type="molecule type" value="Genomic_DNA"/>
</dbReference>
<evidence type="ECO:0000256" key="1">
    <source>
        <dbReference type="ARBA" id="ARBA00004141"/>
    </source>
</evidence>
<dbReference type="Pfam" id="PF13564">
    <property type="entry name" value="DoxX_2"/>
    <property type="match status" value="1"/>
</dbReference>
<dbReference type="InterPro" id="IPR032808">
    <property type="entry name" value="DoxX"/>
</dbReference>
<evidence type="ECO:0000256" key="3">
    <source>
        <dbReference type="ARBA" id="ARBA00022989"/>
    </source>
</evidence>
<comment type="caution">
    <text evidence="6">The sequence shown here is derived from an EMBL/GenBank/DDBJ whole genome shotgun (WGS) entry which is preliminary data.</text>
</comment>
<gene>
    <name evidence="6" type="ORF">KK062_14595</name>
</gene>
<comment type="subcellular location">
    <subcellularLocation>
        <location evidence="1">Membrane</location>
        <topology evidence="1">Multi-pass membrane protein</topology>
    </subcellularLocation>
</comment>
<organism evidence="6 7">
    <name type="scientific">Dawidia cretensis</name>
    <dbReference type="NCBI Taxonomy" id="2782350"/>
    <lineage>
        <taxon>Bacteria</taxon>
        <taxon>Pseudomonadati</taxon>
        <taxon>Bacteroidota</taxon>
        <taxon>Cytophagia</taxon>
        <taxon>Cytophagales</taxon>
        <taxon>Chryseotaleaceae</taxon>
        <taxon>Dawidia</taxon>
    </lineage>
</organism>
<dbReference type="Proteomes" id="UP001319080">
    <property type="component" value="Unassembled WGS sequence"/>
</dbReference>
<sequence>MKNKQRTIITWIFRLLAAAIMLQTLFFKFTSAPESVYIFTELGMEPWGRIGIGVMELIASLLILIPYTTALGAILGLGLMSGALFFHLTQLGIAVQNDSGQLFVYALLVFISCLILVVICRMQIIHLFHRIRSKRHE</sequence>
<evidence type="ECO:0000313" key="7">
    <source>
        <dbReference type="Proteomes" id="UP001319080"/>
    </source>
</evidence>
<evidence type="ECO:0000256" key="5">
    <source>
        <dbReference type="SAM" id="Phobius"/>
    </source>
</evidence>
<accession>A0AAP2GQL8</accession>
<feature type="transmembrane region" description="Helical" evidence="5">
    <location>
        <begin position="7"/>
        <end position="27"/>
    </location>
</feature>
<evidence type="ECO:0000256" key="2">
    <source>
        <dbReference type="ARBA" id="ARBA00022692"/>
    </source>
</evidence>
<evidence type="ECO:0000313" key="6">
    <source>
        <dbReference type="EMBL" id="MBT1709469.1"/>
    </source>
</evidence>
<protein>
    <submittedName>
        <fullName evidence="6">DoxX family protein</fullName>
    </submittedName>
</protein>
<proteinExistence type="predicted"/>
<reference evidence="6 7" key="1">
    <citation type="submission" date="2021-05" db="EMBL/GenBank/DDBJ databases">
        <title>A Polyphasic approach of four new species of the genus Ohtaekwangia: Ohtaekwangia histidinii sp. nov., Ohtaekwangia cretensis sp. nov., Ohtaekwangia indiensis sp. nov., Ohtaekwangia reichenbachii sp. nov. from diverse environment.</title>
        <authorList>
            <person name="Octaviana S."/>
        </authorList>
    </citation>
    <scope>NUCLEOTIDE SEQUENCE [LARGE SCALE GENOMIC DNA]</scope>
    <source>
        <strain evidence="6 7">PWU5</strain>
    </source>
</reference>
<feature type="transmembrane region" description="Helical" evidence="5">
    <location>
        <begin position="102"/>
        <end position="128"/>
    </location>
</feature>
<keyword evidence="2 5" id="KW-0812">Transmembrane</keyword>
<dbReference type="GO" id="GO:0016020">
    <property type="term" value="C:membrane"/>
    <property type="evidence" value="ECO:0007669"/>
    <property type="project" value="UniProtKB-SubCell"/>
</dbReference>
<dbReference type="RefSeq" id="WP_262899224.1">
    <property type="nucleotide sequence ID" value="NZ_JAHESE010000013.1"/>
</dbReference>
<keyword evidence="7" id="KW-1185">Reference proteome</keyword>
<evidence type="ECO:0000256" key="4">
    <source>
        <dbReference type="ARBA" id="ARBA00023136"/>
    </source>
</evidence>
<feature type="transmembrane region" description="Helical" evidence="5">
    <location>
        <begin position="74"/>
        <end position="96"/>
    </location>
</feature>
<keyword evidence="4 5" id="KW-0472">Membrane</keyword>
<feature type="transmembrane region" description="Helical" evidence="5">
    <location>
        <begin position="47"/>
        <end position="67"/>
    </location>
</feature>
<name>A0AAP2GQL8_9BACT</name>
<keyword evidence="3 5" id="KW-1133">Transmembrane helix</keyword>
<dbReference type="AlphaFoldDB" id="A0AAP2GQL8"/>